<gene>
    <name evidence="2" type="ordered locus">Vdis_1941</name>
</gene>
<dbReference type="AlphaFoldDB" id="E1QNM5"/>
<keyword evidence="1" id="KW-0472">Membrane</keyword>
<dbReference type="HOGENOM" id="CLU_1438187_0_0_2"/>
<organism evidence="2 3">
    <name type="scientific">Vulcanisaeta distributa (strain DSM 14429 / JCM 11212 / NBRC 100878 / IC-017)</name>
    <dbReference type="NCBI Taxonomy" id="572478"/>
    <lineage>
        <taxon>Archaea</taxon>
        <taxon>Thermoproteota</taxon>
        <taxon>Thermoprotei</taxon>
        <taxon>Thermoproteales</taxon>
        <taxon>Thermoproteaceae</taxon>
        <taxon>Vulcanisaeta</taxon>
    </lineage>
</organism>
<sequence length="189" mass="21272">MRQVLAVLSLVLPVIPFIMLMPNNPSISLILIAITLSIGLIGLLMGNLSVESWIALTMALIISVTSQGYVPYIFHVVLVQPQGLTIFDGSIIIIEYSLILSQLYNNYVRYMREFSSKGYDKDEVNNALNSLIKWILIFLIISLLASFTIYYVITMMTVPLIDPFTALVIFAVTYIVISRYLLTRIKGRS</sequence>
<dbReference type="STRING" id="572478.Vdis_1941"/>
<proteinExistence type="predicted"/>
<feature type="transmembrane region" description="Helical" evidence="1">
    <location>
        <begin position="26"/>
        <end position="46"/>
    </location>
</feature>
<keyword evidence="3" id="KW-1185">Reference proteome</keyword>
<feature type="transmembrane region" description="Helical" evidence="1">
    <location>
        <begin position="53"/>
        <end position="74"/>
    </location>
</feature>
<protein>
    <submittedName>
        <fullName evidence="2">Uncharacterized protein</fullName>
    </submittedName>
</protein>
<evidence type="ECO:0000313" key="2">
    <source>
        <dbReference type="EMBL" id="ADN51313.1"/>
    </source>
</evidence>
<dbReference type="RefSeq" id="WP_013337038.1">
    <property type="nucleotide sequence ID" value="NC_014537.1"/>
</dbReference>
<dbReference type="EMBL" id="CP002100">
    <property type="protein sequence ID" value="ADN51313.1"/>
    <property type="molecule type" value="Genomic_DNA"/>
</dbReference>
<dbReference type="Proteomes" id="UP000006681">
    <property type="component" value="Chromosome"/>
</dbReference>
<evidence type="ECO:0000256" key="1">
    <source>
        <dbReference type="SAM" id="Phobius"/>
    </source>
</evidence>
<accession>E1QNM5</accession>
<feature type="transmembrane region" description="Helical" evidence="1">
    <location>
        <begin position="164"/>
        <end position="182"/>
    </location>
</feature>
<feature type="transmembrane region" description="Helical" evidence="1">
    <location>
        <begin position="86"/>
        <end position="107"/>
    </location>
</feature>
<keyword evidence="1" id="KW-0812">Transmembrane</keyword>
<keyword evidence="1" id="KW-1133">Transmembrane helix</keyword>
<evidence type="ECO:0000313" key="3">
    <source>
        <dbReference type="Proteomes" id="UP000006681"/>
    </source>
</evidence>
<dbReference type="OrthoDB" id="383811at2157"/>
<dbReference type="GeneID" id="9752890"/>
<dbReference type="eggNOG" id="arCOG08084">
    <property type="taxonomic scope" value="Archaea"/>
</dbReference>
<reference evidence="3" key="2">
    <citation type="journal article" date="2010" name="Stand. Genomic Sci.">
        <title>Complete genome sequence of Vulcanisaeta distributa type strain (IC-017T).</title>
        <authorList>
            <person name="Mavromatis K."/>
            <person name="Sikorski J."/>
            <person name="Pabst E."/>
            <person name="Teshima H."/>
            <person name="Lapidus A."/>
            <person name="Lucas S."/>
            <person name="Nolan M."/>
            <person name="Glavina Del Rio T."/>
            <person name="Cheng J."/>
            <person name="Bruce D."/>
            <person name="Goodwin L."/>
            <person name="Pitluck S."/>
            <person name="Liolios K."/>
            <person name="Ivanova N."/>
            <person name="Mikhailova N."/>
            <person name="Pati A."/>
            <person name="Chen A."/>
            <person name="Palaniappan K."/>
            <person name="Land M."/>
            <person name="Hauser L."/>
            <person name="Chang Y."/>
            <person name="Jeffries C."/>
            <person name="Rohde M."/>
            <person name="Spring S."/>
            <person name="Goker M."/>
            <person name="Wirth R."/>
            <person name="Woyke T."/>
            <person name="Bristow J."/>
            <person name="Eisen J."/>
            <person name="Markowitz V."/>
            <person name="Hugenholtz P."/>
            <person name="Klenk H."/>
            <person name="Kyrpides N."/>
        </authorList>
    </citation>
    <scope>NUCLEOTIDE SEQUENCE [LARGE SCALE GENOMIC DNA]</scope>
    <source>
        <strain evidence="3">DSM 14429 / JCM 11212 / NBRC 100878 / IC-017</strain>
    </source>
</reference>
<name>E1QNM5_VULDI</name>
<dbReference type="KEGG" id="vdi:Vdis_1941"/>
<feature type="transmembrane region" description="Helical" evidence="1">
    <location>
        <begin position="131"/>
        <end position="152"/>
    </location>
</feature>
<reference evidence="2 3" key="1">
    <citation type="journal article" date="2010" name="Stand. Genomic Sci.">
        <title>Complete genome sequence of Vulcanisaeta distributa type strain (IC-017).</title>
        <authorList>
            <person name="Mavromatis K."/>
            <person name="Sikorski J."/>
            <person name="Pabst E."/>
            <person name="Teshima H."/>
            <person name="Lapidus A."/>
            <person name="Lucas S."/>
            <person name="Nolan M."/>
            <person name="Glavina Del Rio T."/>
            <person name="Cheng J.F."/>
            <person name="Bruce D."/>
            <person name="Goodwin L."/>
            <person name="Pitluck S."/>
            <person name="Liolios K."/>
            <person name="Ivanova N."/>
            <person name="Mikhailova N."/>
            <person name="Pati A."/>
            <person name="Chen A."/>
            <person name="Palaniappan K."/>
            <person name="Land M."/>
            <person name="Hauser L."/>
            <person name="Chang Y.J."/>
            <person name="Jeffries C.D."/>
            <person name="Rohde M."/>
            <person name="Spring S."/>
            <person name="Goker M."/>
            <person name="Wirth R."/>
            <person name="Woyke T."/>
            <person name="Bristow J."/>
            <person name="Eisen J.A."/>
            <person name="Markowitz V."/>
            <person name="Hugenholtz P."/>
            <person name="Klenk H.P."/>
            <person name="Kyrpides N.C."/>
        </authorList>
    </citation>
    <scope>NUCLEOTIDE SEQUENCE [LARGE SCALE GENOMIC DNA]</scope>
    <source>
        <strain evidence="3">DSM 14429 / JCM 11212 / NBRC 100878 / IC-017</strain>
    </source>
</reference>